<protein>
    <submittedName>
        <fullName evidence="2">Uncharacterized protein</fullName>
    </submittedName>
</protein>
<gene>
    <name evidence="2" type="ORF">AVEN_52508_1</name>
</gene>
<keyword evidence="3" id="KW-1185">Reference proteome</keyword>
<evidence type="ECO:0000313" key="3">
    <source>
        <dbReference type="Proteomes" id="UP000499080"/>
    </source>
</evidence>
<name>A0A4Y2SPR3_ARAVE</name>
<sequence length="90" mass="10334">MSRLYSSSGEKTQETSHGRNSPLGTWKFSHWSPESTIVQWSERKAELHPLRQGQKRNFEVGTRRAVKDRFQEVSNVVSDSGAQKELCDQL</sequence>
<proteinExistence type="predicted"/>
<evidence type="ECO:0000256" key="1">
    <source>
        <dbReference type="SAM" id="MobiDB-lite"/>
    </source>
</evidence>
<dbReference type="EMBL" id="BGPR01023262">
    <property type="protein sequence ID" value="GBN90322.1"/>
    <property type="molecule type" value="Genomic_DNA"/>
</dbReference>
<accession>A0A4Y2SPR3</accession>
<feature type="compositionally biased region" description="Polar residues" evidence="1">
    <location>
        <begin position="1"/>
        <end position="10"/>
    </location>
</feature>
<feature type="region of interest" description="Disordered" evidence="1">
    <location>
        <begin position="1"/>
        <end position="25"/>
    </location>
</feature>
<organism evidence="2 3">
    <name type="scientific">Araneus ventricosus</name>
    <name type="common">Orbweaver spider</name>
    <name type="synonym">Epeira ventricosa</name>
    <dbReference type="NCBI Taxonomy" id="182803"/>
    <lineage>
        <taxon>Eukaryota</taxon>
        <taxon>Metazoa</taxon>
        <taxon>Ecdysozoa</taxon>
        <taxon>Arthropoda</taxon>
        <taxon>Chelicerata</taxon>
        <taxon>Arachnida</taxon>
        <taxon>Araneae</taxon>
        <taxon>Araneomorphae</taxon>
        <taxon>Entelegynae</taxon>
        <taxon>Araneoidea</taxon>
        <taxon>Araneidae</taxon>
        <taxon>Araneus</taxon>
    </lineage>
</organism>
<comment type="caution">
    <text evidence="2">The sequence shown here is derived from an EMBL/GenBank/DDBJ whole genome shotgun (WGS) entry which is preliminary data.</text>
</comment>
<evidence type="ECO:0000313" key="2">
    <source>
        <dbReference type="EMBL" id="GBN90322.1"/>
    </source>
</evidence>
<dbReference type="Proteomes" id="UP000499080">
    <property type="component" value="Unassembled WGS sequence"/>
</dbReference>
<reference evidence="2 3" key="1">
    <citation type="journal article" date="2019" name="Sci. Rep.">
        <title>Orb-weaving spider Araneus ventricosus genome elucidates the spidroin gene catalogue.</title>
        <authorList>
            <person name="Kono N."/>
            <person name="Nakamura H."/>
            <person name="Ohtoshi R."/>
            <person name="Moran D.A.P."/>
            <person name="Shinohara A."/>
            <person name="Yoshida Y."/>
            <person name="Fujiwara M."/>
            <person name="Mori M."/>
            <person name="Tomita M."/>
            <person name="Arakawa K."/>
        </authorList>
    </citation>
    <scope>NUCLEOTIDE SEQUENCE [LARGE SCALE GENOMIC DNA]</scope>
</reference>
<dbReference type="AlphaFoldDB" id="A0A4Y2SPR3"/>